<evidence type="ECO:0000256" key="3">
    <source>
        <dbReference type="ARBA" id="ARBA00022676"/>
    </source>
</evidence>
<evidence type="ECO:0000256" key="5">
    <source>
        <dbReference type="ARBA" id="ARBA00023136"/>
    </source>
</evidence>
<keyword evidence="2" id="KW-1003">Cell membrane</keyword>
<evidence type="ECO:0000256" key="1">
    <source>
        <dbReference type="ARBA" id="ARBA00004236"/>
    </source>
</evidence>
<gene>
    <name evidence="6" type="ORF">ACFSNC_09510</name>
</gene>
<dbReference type="EMBL" id="JBHUHD010000001">
    <property type="protein sequence ID" value="MFD2140635.1"/>
    <property type="molecule type" value="Genomic_DNA"/>
</dbReference>
<dbReference type="GO" id="GO:0016740">
    <property type="term" value="F:transferase activity"/>
    <property type="evidence" value="ECO:0007669"/>
    <property type="project" value="UniProtKB-KW"/>
</dbReference>
<name>A0ABW4YWS6_9HYPH</name>
<dbReference type="RefSeq" id="WP_378296078.1">
    <property type="nucleotide sequence ID" value="NZ_JBHUHD010000001.1"/>
</dbReference>
<dbReference type="SUPFAM" id="SSF53448">
    <property type="entry name" value="Nucleotide-diphospho-sugar transferases"/>
    <property type="match status" value="1"/>
</dbReference>
<dbReference type="InterPro" id="IPR029044">
    <property type="entry name" value="Nucleotide-diphossugar_trans"/>
</dbReference>
<sequence>MIPTRESGGLLIPTLAALVPGAAAGLVREVLLVDGAPESSSEIAEVADAAGCEYLPGPADTGARLRLGAEAARGPWLMFLEPAGLLQEGWTREVRSFIDQAERTGSAGSRAASFRPALDGFGLGTRLREATTMLWQVTTGRTRPAQGLLIHQRLYRQLGGHEEGERAPHRLIARLGRGRMVLLRSHMLMPVR</sequence>
<keyword evidence="4 6" id="KW-0808">Transferase</keyword>
<comment type="caution">
    <text evidence="6">The sequence shown here is derived from an EMBL/GenBank/DDBJ whole genome shotgun (WGS) entry which is preliminary data.</text>
</comment>
<dbReference type="PANTHER" id="PTHR43646">
    <property type="entry name" value="GLYCOSYLTRANSFERASE"/>
    <property type="match status" value="1"/>
</dbReference>
<evidence type="ECO:0000256" key="4">
    <source>
        <dbReference type="ARBA" id="ARBA00022679"/>
    </source>
</evidence>
<organism evidence="6 7">
    <name type="scientific">Ancylobacter oerskovii</name>
    <dbReference type="NCBI Taxonomy" id="459519"/>
    <lineage>
        <taxon>Bacteria</taxon>
        <taxon>Pseudomonadati</taxon>
        <taxon>Pseudomonadota</taxon>
        <taxon>Alphaproteobacteria</taxon>
        <taxon>Hyphomicrobiales</taxon>
        <taxon>Xanthobacteraceae</taxon>
        <taxon>Ancylobacter</taxon>
    </lineage>
</organism>
<accession>A0ABW4YWS6</accession>
<dbReference type="PANTHER" id="PTHR43646:SF2">
    <property type="entry name" value="GLYCOSYLTRANSFERASE 2-LIKE DOMAIN-CONTAINING PROTEIN"/>
    <property type="match status" value="1"/>
</dbReference>
<reference evidence="7" key="1">
    <citation type="journal article" date="2019" name="Int. J. Syst. Evol. Microbiol.">
        <title>The Global Catalogue of Microorganisms (GCM) 10K type strain sequencing project: providing services to taxonomists for standard genome sequencing and annotation.</title>
        <authorList>
            <consortium name="The Broad Institute Genomics Platform"/>
            <consortium name="The Broad Institute Genome Sequencing Center for Infectious Disease"/>
            <person name="Wu L."/>
            <person name="Ma J."/>
        </authorList>
    </citation>
    <scope>NUCLEOTIDE SEQUENCE [LARGE SCALE GENOMIC DNA]</scope>
    <source>
        <strain evidence="7">CCM 7435</strain>
    </source>
</reference>
<keyword evidence="7" id="KW-1185">Reference proteome</keyword>
<keyword evidence="5" id="KW-0472">Membrane</keyword>
<comment type="subcellular location">
    <subcellularLocation>
        <location evidence="1">Cell membrane</location>
    </subcellularLocation>
</comment>
<evidence type="ECO:0000313" key="6">
    <source>
        <dbReference type="EMBL" id="MFD2140635.1"/>
    </source>
</evidence>
<evidence type="ECO:0000313" key="7">
    <source>
        <dbReference type="Proteomes" id="UP001597299"/>
    </source>
</evidence>
<keyword evidence="3" id="KW-0328">Glycosyltransferase</keyword>
<dbReference type="Proteomes" id="UP001597299">
    <property type="component" value="Unassembled WGS sequence"/>
</dbReference>
<evidence type="ECO:0000256" key="2">
    <source>
        <dbReference type="ARBA" id="ARBA00022475"/>
    </source>
</evidence>
<proteinExistence type="predicted"/>
<protein>
    <submittedName>
        <fullName evidence="6">Glycosyl transferase</fullName>
    </submittedName>
</protein>